<feature type="domain" description="Transcription regulator PadR C-terminal" evidence="3">
    <location>
        <begin position="101"/>
        <end position="181"/>
    </location>
</feature>
<protein>
    <recommendedName>
        <fullName evidence="6">PadR family transcriptional regulator</fullName>
    </recommendedName>
</protein>
<name>A0ABP4EFA3_9ACTN</name>
<evidence type="ECO:0000259" key="3">
    <source>
        <dbReference type="Pfam" id="PF10400"/>
    </source>
</evidence>
<dbReference type="SUPFAM" id="SSF46785">
    <property type="entry name" value="Winged helix' DNA-binding domain"/>
    <property type="match status" value="1"/>
</dbReference>
<dbReference type="InterPro" id="IPR036388">
    <property type="entry name" value="WH-like_DNA-bd_sf"/>
</dbReference>
<feature type="compositionally biased region" description="Pro residues" evidence="1">
    <location>
        <begin position="214"/>
        <end position="223"/>
    </location>
</feature>
<sequence>MSREPALTTTSYAVLGLLAVRPWSTYELARQMDRSLGRIWPRAASKIYEEPKKLVRHGLARAEPGSVGRRPRTVYAITPEGRDALADWLGEPGAGPVLESEQLLKVFFAESGSTADTLATLHAARAWAVERNRDNLAAARAYAAGEGPFPERAAQTMLVGRFLTDYYRLVAEWADWAAAAVERWPEEPRDATADPDQLTETVRRAGWSAAEDGPAPPPAPLAG</sequence>
<evidence type="ECO:0000313" key="4">
    <source>
        <dbReference type="EMBL" id="GAA1106796.1"/>
    </source>
</evidence>
<organism evidence="4 5">
    <name type="scientific">Kitasatospora arboriphila</name>
    <dbReference type="NCBI Taxonomy" id="258052"/>
    <lineage>
        <taxon>Bacteria</taxon>
        <taxon>Bacillati</taxon>
        <taxon>Actinomycetota</taxon>
        <taxon>Actinomycetes</taxon>
        <taxon>Kitasatosporales</taxon>
        <taxon>Streptomycetaceae</taxon>
        <taxon>Kitasatospora</taxon>
    </lineage>
</organism>
<feature type="region of interest" description="Disordered" evidence="1">
    <location>
        <begin position="185"/>
        <end position="223"/>
    </location>
</feature>
<evidence type="ECO:0000313" key="5">
    <source>
        <dbReference type="Proteomes" id="UP001499987"/>
    </source>
</evidence>
<dbReference type="RefSeq" id="WP_344626478.1">
    <property type="nucleotide sequence ID" value="NZ_BAAALD010000068.1"/>
</dbReference>
<dbReference type="InterPro" id="IPR005149">
    <property type="entry name" value="Tscrpt_reg_PadR_N"/>
</dbReference>
<dbReference type="EMBL" id="BAAALD010000068">
    <property type="protein sequence ID" value="GAA1106796.1"/>
    <property type="molecule type" value="Genomic_DNA"/>
</dbReference>
<keyword evidence="5" id="KW-1185">Reference proteome</keyword>
<dbReference type="Pfam" id="PF03551">
    <property type="entry name" value="PadR"/>
    <property type="match status" value="1"/>
</dbReference>
<accession>A0ABP4EFA3</accession>
<feature type="domain" description="Transcription regulator PadR N-terminal" evidence="2">
    <location>
        <begin position="14"/>
        <end position="86"/>
    </location>
</feature>
<gene>
    <name evidence="4" type="ORF">GCM10009663_56030</name>
</gene>
<dbReference type="PANTHER" id="PTHR43252:SF6">
    <property type="entry name" value="NEGATIVE TRANSCRIPTION REGULATOR PADR"/>
    <property type="match status" value="1"/>
</dbReference>
<dbReference type="InterPro" id="IPR018309">
    <property type="entry name" value="Tscrpt_reg_PadR_C"/>
</dbReference>
<dbReference type="PANTHER" id="PTHR43252">
    <property type="entry name" value="TRANSCRIPTIONAL REGULATOR YQJI"/>
    <property type="match status" value="1"/>
</dbReference>
<evidence type="ECO:0000256" key="1">
    <source>
        <dbReference type="SAM" id="MobiDB-lite"/>
    </source>
</evidence>
<dbReference type="Proteomes" id="UP001499987">
    <property type="component" value="Unassembled WGS sequence"/>
</dbReference>
<reference evidence="5" key="1">
    <citation type="journal article" date="2019" name="Int. J. Syst. Evol. Microbiol.">
        <title>The Global Catalogue of Microorganisms (GCM) 10K type strain sequencing project: providing services to taxonomists for standard genome sequencing and annotation.</title>
        <authorList>
            <consortium name="The Broad Institute Genomics Platform"/>
            <consortium name="The Broad Institute Genome Sequencing Center for Infectious Disease"/>
            <person name="Wu L."/>
            <person name="Ma J."/>
        </authorList>
    </citation>
    <scope>NUCLEOTIDE SEQUENCE [LARGE SCALE GENOMIC DNA]</scope>
    <source>
        <strain evidence="5">JCM 13002</strain>
    </source>
</reference>
<evidence type="ECO:0000259" key="2">
    <source>
        <dbReference type="Pfam" id="PF03551"/>
    </source>
</evidence>
<dbReference type="InterPro" id="IPR036390">
    <property type="entry name" value="WH_DNA-bd_sf"/>
</dbReference>
<comment type="caution">
    <text evidence="4">The sequence shown here is derived from an EMBL/GenBank/DDBJ whole genome shotgun (WGS) entry which is preliminary data.</text>
</comment>
<evidence type="ECO:0008006" key="6">
    <source>
        <dbReference type="Google" id="ProtNLM"/>
    </source>
</evidence>
<dbReference type="Pfam" id="PF10400">
    <property type="entry name" value="Vir_act_alpha_C"/>
    <property type="match status" value="1"/>
</dbReference>
<dbReference type="Gene3D" id="1.10.10.10">
    <property type="entry name" value="Winged helix-like DNA-binding domain superfamily/Winged helix DNA-binding domain"/>
    <property type="match status" value="1"/>
</dbReference>
<proteinExistence type="predicted"/>